<feature type="transmembrane region" description="Helical" evidence="12">
    <location>
        <begin position="96"/>
        <end position="114"/>
    </location>
</feature>
<evidence type="ECO:0000256" key="4">
    <source>
        <dbReference type="ARBA" id="ARBA00022679"/>
    </source>
</evidence>
<organism evidence="15 16">
    <name type="scientific">Entotheonella factor</name>
    <dbReference type="NCBI Taxonomy" id="1429438"/>
    <lineage>
        <taxon>Bacteria</taxon>
        <taxon>Pseudomonadati</taxon>
        <taxon>Nitrospinota/Tectimicrobiota group</taxon>
        <taxon>Candidatus Tectimicrobiota</taxon>
        <taxon>Candidatus Entotheonellia</taxon>
        <taxon>Candidatus Entotheonellales</taxon>
        <taxon>Candidatus Entotheonellaceae</taxon>
        <taxon>Candidatus Entotheonella</taxon>
    </lineage>
</organism>
<evidence type="ECO:0000256" key="3">
    <source>
        <dbReference type="ARBA" id="ARBA00022618"/>
    </source>
</evidence>
<keyword evidence="10 12" id="KW-0131">Cell cycle</keyword>
<evidence type="ECO:0000256" key="2">
    <source>
        <dbReference type="ARBA" id="ARBA00005583"/>
    </source>
</evidence>
<feature type="transmembrane region" description="Helical" evidence="12">
    <location>
        <begin position="241"/>
        <end position="258"/>
    </location>
</feature>
<protein>
    <recommendedName>
        <fullName evidence="12 13">Phospho-N-acetylmuramoyl-pentapeptide-transferase</fullName>
        <ecNumber evidence="12 13">2.7.8.13</ecNumber>
    </recommendedName>
    <alternativeName>
        <fullName evidence="12">UDP-MurNAc-pentapeptide phosphotransferase</fullName>
    </alternativeName>
</protein>
<sequence>MFYHVFFPLTQEYSIFNVFRYVTFRTAYAALTALLICLVVAPRLIRFLQQRQIGQVIREEGPQSHFSKAGTPTMGGMLILGAMLVSTLLWANLSAFTVWIVLLSTLAFGAVGFWDDYLKLARQHNRGFLAKYKFSVEIVLALIVVSLWCVWAQPESVATRLSVPFFKSVAPNLGLLGYIPIGVLVIVGTSNAVNLTDGLDGLAVGPVIIATFVYAGIAYVAGHVVFSNYLNILYVRGAGEVAVFCGALFGACLGFLWFNAYPAQVFMGDVGSLALGGALGTIAVVAKHELLLLVIGGLFVIETLSVMIQVASFKLTGKRVFRMAPLHHHFEQKGWQEPKVIVRFWIIAIVLALISLSTLKLR</sequence>
<evidence type="ECO:0000313" key="15">
    <source>
        <dbReference type="EMBL" id="ETX01512.1"/>
    </source>
</evidence>
<dbReference type="PATRIC" id="fig|1429438.4.peg.1537"/>
<keyword evidence="9 12" id="KW-0472">Membrane</keyword>
<dbReference type="NCBIfam" id="TIGR00445">
    <property type="entry name" value="mraY"/>
    <property type="match status" value="1"/>
</dbReference>
<evidence type="ECO:0000256" key="13">
    <source>
        <dbReference type="NCBIfam" id="TIGR00445"/>
    </source>
</evidence>
<gene>
    <name evidence="12 15" type="primary">mraY</name>
    <name evidence="15" type="ORF">ETSY1_07100</name>
</gene>
<dbReference type="GO" id="GO:0009252">
    <property type="term" value="P:peptidoglycan biosynthetic process"/>
    <property type="evidence" value="ECO:0007669"/>
    <property type="project" value="UniProtKB-UniRule"/>
</dbReference>
<keyword evidence="3 12" id="KW-0132">Cell division</keyword>
<reference evidence="15 16" key="1">
    <citation type="journal article" date="2014" name="Nature">
        <title>An environmental bacterial taxon with a large and distinct metabolic repertoire.</title>
        <authorList>
            <person name="Wilson M.C."/>
            <person name="Mori T."/>
            <person name="Ruckert C."/>
            <person name="Uria A.R."/>
            <person name="Helf M.J."/>
            <person name="Takada K."/>
            <person name="Gernert C."/>
            <person name="Steffens U.A."/>
            <person name="Heycke N."/>
            <person name="Schmitt S."/>
            <person name="Rinke C."/>
            <person name="Helfrich E.J."/>
            <person name="Brachmann A.O."/>
            <person name="Gurgui C."/>
            <person name="Wakimoto T."/>
            <person name="Kracht M."/>
            <person name="Crusemann M."/>
            <person name="Hentschel U."/>
            <person name="Abe I."/>
            <person name="Matsunaga S."/>
            <person name="Kalinowski J."/>
            <person name="Takeyama H."/>
            <person name="Piel J."/>
        </authorList>
    </citation>
    <scope>NUCLEOTIDE SEQUENCE [LARGE SCALE GENOMIC DNA]</scope>
    <source>
        <strain evidence="16">TSY1</strain>
    </source>
</reference>
<proteinExistence type="inferred from homology"/>
<evidence type="ECO:0000256" key="8">
    <source>
        <dbReference type="ARBA" id="ARBA00022989"/>
    </source>
</evidence>
<dbReference type="PANTHER" id="PTHR22926:SF5">
    <property type="entry name" value="PHOSPHO-N-ACETYLMURAMOYL-PENTAPEPTIDE-TRANSFERASE HOMOLOG"/>
    <property type="match status" value="1"/>
</dbReference>
<feature type="transmembrane region" description="Helical" evidence="12">
    <location>
        <begin position="173"/>
        <end position="195"/>
    </location>
</feature>
<comment type="similarity">
    <text evidence="2 12">Belongs to the glycosyltransferase 4 family. MraY subfamily.</text>
</comment>
<keyword evidence="11 12" id="KW-0961">Cell wall biogenesis/degradation</keyword>
<dbReference type="InterPro" id="IPR000715">
    <property type="entry name" value="Glycosyl_transferase_4"/>
</dbReference>
<evidence type="ECO:0000256" key="1">
    <source>
        <dbReference type="ARBA" id="ARBA00004141"/>
    </source>
</evidence>
<comment type="cofactor">
    <cofactor evidence="12 14">
        <name>Mg(2+)</name>
        <dbReference type="ChEBI" id="CHEBI:18420"/>
    </cofactor>
</comment>
<comment type="catalytic activity">
    <reaction evidence="12">
        <text>UDP-N-acetyl-alpha-D-muramoyl-L-alanyl-gamma-D-glutamyl-meso-2,6-diaminopimeloyl-D-alanyl-D-alanine + di-trans,octa-cis-undecaprenyl phosphate = di-trans,octa-cis-undecaprenyl diphospho-N-acetyl-alpha-D-muramoyl-L-alanyl-D-glutamyl-meso-2,6-diaminopimeloyl-D-alanyl-D-alanine + UMP</text>
        <dbReference type="Rhea" id="RHEA:28386"/>
        <dbReference type="ChEBI" id="CHEBI:57865"/>
        <dbReference type="ChEBI" id="CHEBI:60392"/>
        <dbReference type="ChEBI" id="CHEBI:61386"/>
        <dbReference type="ChEBI" id="CHEBI:61387"/>
        <dbReference type="EC" id="2.7.8.13"/>
    </reaction>
</comment>
<dbReference type="PANTHER" id="PTHR22926">
    <property type="entry name" value="PHOSPHO-N-ACETYLMURAMOYL-PENTAPEPTIDE-TRANSFERASE"/>
    <property type="match status" value="1"/>
</dbReference>
<dbReference type="Proteomes" id="UP000019141">
    <property type="component" value="Unassembled WGS sequence"/>
</dbReference>
<dbReference type="InterPro" id="IPR018480">
    <property type="entry name" value="PNAcMuramoyl-5peptid_Trfase_CS"/>
</dbReference>
<dbReference type="AlphaFoldDB" id="W4LVV6"/>
<keyword evidence="7 12" id="KW-0573">Peptidoglycan synthesis</keyword>
<feature type="transmembrane region" description="Helical" evidence="12">
    <location>
        <begin position="202"/>
        <end position="221"/>
    </location>
</feature>
<evidence type="ECO:0000256" key="5">
    <source>
        <dbReference type="ARBA" id="ARBA00022692"/>
    </source>
</evidence>
<dbReference type="GO" id="GO:0071555">
    <property type="term" value="P:cell wall organization"/>
    <property type="evidence" value="ECO:0007669"/>
    <property type="project" value="UniProtKB-KW"/>
</dbReference>
<comment type="caution">
    <text evidence="15">The sequence shown here is derived from an EMBL/GenBank/DDBJ whole genome shotgun (WGS) entry which is preliminary data.</text>
</comment>
<keyword evidence="4 12" id="KW-0808">Transferase</keyword>
<dbReference type="PROSITE" id="PS01348">
    <property type="entry name" value="MRAY_2"/>
    <property type="match status" value="1"/>
</dbReference>
<evidence type="ECO:0000256" key="9">
    <source>
        <dbReference type="ARBA" id="ARBA00023136"/>
    </source>
</evidence>
<feature type="transmembrane region" description="Helical" evidence="12">
    <location>
        <begin position="340"/>
        <end position="359"/>
    </location>
</feature>
<keyword evidence="5 12" id="KW-0812">Transmembrane</keyword>
<evidence type="ECO:0000256" key="11">
    <source>
        <dbReference type="ARBA" id="ARBA00023316"/>
    </source>
</evidence>
<comment type="subcellular location">
    <subcellularLocation>
        <location evidence="12">Cell membrane</location>
        <topology evidence="12">Multi-pass membrane protein</topology>
    </subcellularLocation>
    <subcellularLocation>
        <location evidence="1">Membrane</location>
        <topology evidence="1">Multi-pass membrane protein</topology>
    </subcellularLocation>
</comment>
<keyword evidence="12 14" id="KW-0479">Metal-binding</keyword>
<dbReference type="Pfam" id="PF00953">
    <property type="entry name" value="Glycos_transf_4"/>
    <property type="match status" value="1"/>
</dbReference>
<accession>W4LVV6</accession>
<evidence type="ECO:0000256" key="10">
    <source>
        <dbReference type="ARBA" id="ARBA00023306"/>
    </source>
</evidence>
<dbReference type="Pfam" id="PF10555">
    <property type="entry name" value="MraY_sig1"/>
    <property type="match status" value="1"/>
</dbReference>
<dbReference type="GO" id="GO:0046872">
    <property type="term" value="F:metal ion binding"/>
    <property type="evidence" value="ECO:0007669"/>
    <property type="project" value="UniProtKB-KW"/>
</dbReference>
<dbReference type="EMBL" id="AZHW01000226">
    <property type="protein sequence ID" value="ETX01512.1"/>
    <property type="molecule type" value="Genomic_DNA"/>
</dbReference>
<comment type="function">
    <text evidence="12">Catalyzes the initial step of the lipid cycle reactions in the biosynthesis of the cell wall peptidoglycan: transfers peptidoglycan precursor phospho-MurNAc-pentapeptide from UDP-MurNAc-pentapeptide onto the lipid carrier undecaprenyl phosphate, yielding undecaprenyl-pyrophosphoryl-MurNAc-pentapeptide, known as lipid I.</text>
</comment>
<name>W4LVV6_ENTF1</name>
<dbReference type="GO" id="GO:0008360">
    <property type="term" value="P:regulation of cell shape"/>
    <property type="evidence" value="ECO:0007669"/>
    <property type="project" value="UniProtKB-KW"/>
</dbReference>
<dbReference type="CDD" id="cd06852">
    <property type="entry name" value="GT_MraY"/>
    <property type="match status" value="1"/>
</dbReference>
<dbReference type="UniPathway" id="UPA00219"/>
<evidence type="ECO:0000256" key="7">
    <source>
        <dbReference type="ARBA" id="ARBA00022984"/>
    </source>
</evidence>
<feature type="transmembrane region" description="Helical" evidence="12">
    <location>
        <begin position="69"/>
        <end position="90"/>
    </location>
</feature>
<evidence type="ECO:0000256" key="14">
    <source>
        <dbReference type="PIRSR" id="PIRSR600715-1"/>
    </source>
</evidence>
<keyword evidence="16" id="KW-1185">Reference proteome</keyword>
<dbReference type="HOGENOM" id="CLU_023982_0_0_7"/>
<dbReference type="GO" id="GO:0005886">
    <property type="term" value="C:plasma membrane"/>
    <property type="evidence" value="ECO:0007669"/>
    <property type="project" value="UniProtKB-SubCell"/>
</dbReference>
<comment type="pathway">
    <text evidence="12">Cell wall biogenesis; peptidoglycan biosynthesis.</text>
</comment>
<evidence type="ECO:0000256" key="12">
    <source>
        <dbReference type="HAMAP-Rule" id="MF_00038"/>
    </source>
</evidence>
<keyword evidence="8 12" id="KW-1133">Transmembrane helix</keyword>
<dbReference type="InterPro" id="IPR003524">
    <property type="entry name" value="PNAcMuramoyl-5peptid_Trfase"/>
</dbReference>
<evidence type="ECO:0000256" key="6">
    <source>
        <dbReference type="ARBA" id="ARBA00022960"/>
    </source>
</evidence>
<keyword evidence="12" id="KW-1003">Cell membrane</keyword>
<feature type="transmembrane region" description="Helical" evidence="12">
    <location>
        <begin position="27"/>
        <end position="48"/>
    </location>
</feature>
<dbReference type="GO" id="GO:0051992">
    <property type="term" value="F:UDP-N-acetylmuramoyl-L-alanyl-D-glutamyl-meso-2,6-diaminopimelyl-D-alanyl-D-alanine:undecaprenyl-phosphate transferase activity"/>
    <property type="evidence" value="ECO:0007669"/>
    <property type="project" value="RHEA"/>
</dbReference>
<feature type="binding site" evidence="14">
    <location>
        <position position="194"/>
    </location>
    <ligand>
        <name>Mg(2+)</name>
        <dbReference type="ChEBI" id="CHEBI:18420"/>
    </ligand>
</feature>
<dbReference type="EC" id="2.7.8.13" evidence="12 13"/>
<dbReference type="HAMAP" id="MF_00038">
    <property type="entry name" value="MraY"/>
    <property type="match status" value="1"/>
</dbReference>
<evidence type="ECO:0000313" key="16">
    <source>
        <dbReference type="Proteomes" id="UP000019141"/>
    </source>
</evidence>
<dbReference type="GO" id="GO:0051301">
    <property type="term" value="P:cell division"/>
    <property type="evidence" value="ECO:0007669"/>
    <property type="project" value="UniProtKB-KW"/>
</dbReference>
<keyword evidence="6 12" id="KW-0133">Cell shape</keyword>
<feature type="transmembrane region" description="Helical" evidence="12">
    <location>
        <begin position="291"/>
        <end position="313"/>
    </location>
</feature>
<feature type="binding site" evidence="14">
    <location>
        <position position="269"/>
    </location>
    <ligand>
        <name>Mg(2+)</name>
        <dbReference type="ChEBI" id="CHEBI:18420"/>
    </ligand>
</feature>
<feature type="transmembrane region" description="Helical" evidence="12">
    <location>
        <begin position="265"/>
        <end position="285"/>
    </location>
</feature>
<dbReference type="GO" id="GO:0008963">
    <property type="term" value="F:phospho-N-acetylmuramoyl-pentapeptide-transferase activity"/>
    <property type="evidence" value="ECO:0007669"/>
    <property type="project" value="UniProtKB-UniRule"/>
</dbReference>
<keyword evidence="12 14" id="KW-0460">Magnesium</keyword>
<feature type="transmembrane region" description="Helical" evidence="12">
    <location>
        <begin position="134"/>
        <end position="153"/>
    </location>
</feature>